<dbReference type="GO" id="GO:0019251">
    <property type="term" value="P:anaerobic cobalamin biosynthetic process"/>
    <property type="evidence" value="ECO:0007669"/>
    <property type="project" value="InterPro"/>
</dbReference>
<reference evidence="3" key="2">
    <citation type="submission" date="2021-04" db="EMBL/GenBank/DDBJ databases">
        <authorList>
            <person name="Gilroy R."/>
        </authorList>
    </citation>
    <scope>NUCLEOTIDE SEQUENCE</scope>
    <source>
        <strain evidence="3">CHK188-5543</strain>
    </source>
</reference>
<name>A0A9D2B7T9_9FIRM</name>
<feature type="binding site" evidence="2">
    <location>
        <position position="213"/>
    </location>
    <ligand>
        <name>Co(2+)</name>
        <dbReference type="ChEBI" id="CHEBI:48828"/>
    </ligand>
</feature>
<evidence type="ECO:0000313" key="4">
    <source>
        <dbReference type="Proteomes" id="UP000886800"/>
    </source>
</evidence>
<keyword evidence="2" id="KW-0170">Cobalt</keyword>
<proteinExistence type="predicted"/>
<dbReference type="Gene3D" id="3.40.50.1400">
    <property type="match status" value="2"/>
</dbReference>
<comment type="caution">
    <text evidence="3">The sequence shown here is derived from an EMBL/GenBank/DDBJ whole genome shotgun (WGS) entry which is preliminary data.</text>
</comment>
<dbReference type="EMBL" id="DXES01000197">
    <property type="protein sequence ID" value="HIX66475.1"/>
    <property type="molecule type" value="Genomic_DNA"/>
</dbReference>
<dbReference type="PIRSF" id="PIRSF033579">
    <property type="entry name" value="Anaer_Co_chel"/>
    <property type="match status" value="1"/>
</dbReference>
<sequence length="267" mass="29531">MPIQSQRPAAILSVSFGTSYLQSLSAAIGGVEEAFCRAFPGHPLRRAFTSRMILQKLRERDGLAIDNVPQALERLLAEGVTRVAVQPTHFMHGVEYDRMMEQLELYRRRFARVSVGEPLLSAAADYREVARRVAAIFHPQGDTALVLMGHGTSHFADCAYAALGYHFLENGWPNILVATVEGYPTLEELVQNLRRLAVRRVVLTPLMVVSGDHAANDMAGPGPDSWQSRLQAEGYQVSCVLRGMGEYPEIQQLYVDHLRAAMAALDA</sequence>
<feature type="binding site" evidence="2">
    <location>
        <position position="181"/>
    </location>
    <ligand>
        <name>Co(2+)</name>
        <dbReference type="ChEBI" id="CHEBI:48828"/>
    </ligand>
</feature>
<dbReference type="SUPFAM" id="SSF53800">
    <property type="entry name" value="Chelatase"/>
    <property type="match status" value="1"/>
</dbReference>
<evidence type="ECO:0000256" key="2">
    <source>
        <dbReference type="PIRSR" id="PIRSR033579-3"/>
    </source>
</evidence>
<dbReference type="Proteomes" id="UP000886800">
    <property type="component" value="Unassembled WGS sequence"/>
</dbReference>
<evidence type="ECO:0000313" key="3">
    <source>
        <dbReference type="EMBL" id="HIX66475.1"/>
    </source>
</evidence>
<dbReference type="GO" id="GO:0016852">
    <property type="term" value="F:sirohydrochlorin cobaltochelatase activity"/>
    <property type="evidence" value="ECO:0007669"/>
    <property type="project" value="InterPro"/>
</dbReference>
<organism evidence="3 4">
    <name type="scientific">Candidatus Anaerotruncus excrementipullorum</name>
    <dbReference type="NCBI Taxonomy" id="2838465"/>
    <lineage>
        <taxon>Bacteria</taxon>
        <taxon>Bacillati</taxon>
        <taxon>Bacillota</taxon>
        <taxon>Clostridia</taxon>
        <taxon>Eubacteriales</taxon>
        <taxon>Oscillospiraceae</taxon>
        <taxon>Anaerotruncus</taxon>
    </lineage>
</organism>
<gene>
    <name evidence="3" type="ORF">H9736_09525</name>
</gene>
<dbReference type="CDD" id="cd03413">
    <property type="entry name" value="CbiK_C"/>
    <property type="match status" value="1"/>
</dbReference>
<keyword evidence="2" id="KW-0479">Metal-binding</keyword>
<protein>
    <submittedName>
        <fullName evidence="3">Sirohydrochlorin cobaltochelatase</fullName>
    </submittedName>
</protein>
<evidence type="ECO:0000256" key="1">
    <source>
        <dbReference type="PIRSR" id="PIRSR033579-1"/>
    </source>
</evidence>
<feature type="binding site" evidence="2">
    <location>
        <position position="150"/>
    </location>
    <ligand>
        <name>Co(2+)</name>
        <dbReference type="ChEBI" id="CHEBI:48828"/>
    </ligand>
</feature>
<accession>A0A9D2B7T9</accession>
<dbReference type="GO" id="GO:0046872">
    <property type="term" value="F:metal ion binding"/>
    <property type="evidence" value="ECO:0007669"/>
    <property type="project" value="UniProtKB-KW"/>
</dbReference>
<reference evidence="3" key="1">
    <citation type="journal article" date="2021" name="PeerJ">
        <title>Extensive microbial diversity within the chicken gut microbiome revealed by metagenomics and culture.</title>
        <authorList>
            <person name="Gilroy R."/>
            <person name="Ravi A."/>
            <person name="Getino M."/>
            <person name="Pursley I."/>
            <person name="Horton D.L."/>
            <person name="Alikhan N.F."/>
            <person name="Baker D."/>
            <person name="Gharbi K."/>
            <person name="Hall N."/>
            <person name="Watson M."/>
            <person name="Adriaenssens E.M."/>
            <person name="Foster-Nyarko E."/>
            <person name="Jarju S."/>
            <person name="Secka A."/>
            <person name="Antonio M."/>
            <person name="Oren A."/>
            <person name="Chaudhuri R.R."/>
            <person name="La Ragione R."/>
            <person name="Hildebrand F."/>
            <person name="Pallen M.J."/>
        </authorList>
    </citation>
    <scope>NUCLEOTIDE SEQUENCE</scope>
    <source>
        <strain evidence="3">CHK188-5543</strain>
    </source>
</reference>
<feature type="active site" description="Proton acceptor" evidence="1">
    <location>
        <position position="150"/>
    </location>
</feature>
<dbReference type="Pfam" id="PF06180">
    <property type="entry name" value="CbiK"/>
    <property type="match status" value="1"/>
</dbReference>
<dbReference type="AlphaFoldDB" id="A0A9D2B7T9"/>
<dbReference type="InterPro" id="IPR010388">
    <property type="entry name" value="Anaerobic_Co-chelatase"/>
</dbReference>